<dbReference type="GO" id="GO:0043709">
    <property type="term" value="P:cell adhesion involved in single-species biofilm formation"/>
    <property type="evidence" value="ECO:0007669"/>
    <property type="project" value="TreeGrafter"/>
</dbReference>
<dbReference type="PANTHER" id="PTHR45138:SF9">
    <property type="entry name" value="DIGUANYLATE CYCLASE DGCM-RELATED"/>
    <property type="match status" value="1"/>
</dbReference>
<feature type="domain" description="GGDEF" evidence="4">
    <location>
        <begin position="253"/>
        <end position="383"/>
    </location>
</feature>
<dbReference type="SUPFAM" id="SSF55073">
    <property type="entry name" value="Nucleotide cyclase"/>
    <property type="match status" value="1"/>
</dbReference>
<dbReference type="AlphaFoldDB" id="A0A1I4QK12"/>
<keyword evidence="6" id="KW-1185">Reference proteome</keyword>
<evidence type="ECO:0000313" key="6">
    <source>
        <dbReference type="Proteomes" id="UP000199470"/>
    </source>
</evidence>
<dbReference type="NCBIfam" id="TIGR00254">
    <property type="entry name" value="GGDEF"/>
    <property type="match status" value="1"/>
</dbReference>
<dbReference type="InterPro" id="IPR043128">
    <property type="entry name" value="Rev_trsase/Diguanyl_cyclase"/>
</dbReference>
<keyword evidence="3" id="KW-1133">Transmembrane helix</keyword>
<accession>A0A1I4QK12</accession>
<dbReference type="Pfam" id="PF00990">
    <property type="entry name" value="GGDEF"/>
    <property type="match status" value="1"/>
</dbReference>
<dbReference type="PROSITE" id="PS50887">
    <property type="entry name" value="GGDEF"/>
    <property type="match status" value="1"/>
</dbReference>
<dbReference type="RefSeq" id="WP_245774352.1">
    <property type="nucleotide sequence ID" value="NZ_FOTW01000019.1"/>
</dbReference>
<keyword evidence="3" id="KW-0472">Membrane</keyword>
<dbReference type="FunFam" id="3.30.70.270:FF:000001">
    <property type="entry name" value="Diguanylate cyclase domain protein"/>
    <property type="match status" value="1"/>
</dbReference>
<dbReference type="Proteomes" id="UP000199470">
    <property type="component" value="Unassembled WGS sequence"/>
</dbReference>
<dbReference type="Gene3D" id="3.30.70.270">
    <property type="match status" value="1"/>
</dbReference>
<gene>
    <name evidence="5" type="ORF">SAMN02982985_03965</name>
</gene>
<evidence type="ECO:0000256" key="1">
    <source>
        <dbReference type="ARBA" id="ARBA00012528"/>
    </source>
</evidence>
<feature type="transmembrane region" description="Helical" evidence="3">
    <location>
        <begin position="189"/>
        <end position="212"/>
    </location>
</feature>
<dbReference type="STRING" id="758825.SAMN02982985_03965"/>
<evidence type="ECO:0000313" key="5">
    <source>
        <dbReference type="EMBL" id="SFM40377.1"/>
    </source>
</evidence>
<protein>
    <recommendedName>
        <fullName evidence="1">diguanylate cyclase</fullName>
        <ecNumber evidence="1">2.7.7.65</ecNumber>
    </recommendedName>
</protein>
<dbReference type="CDD" id="cd01949">
    <property type="entry name" value="GGDEF"/>
    <property type="match status" value="1"/>
</dbReference>
<dbReference type="GO" id="GO:0005886">
    <property type="term" value="C:plasma membrane"/>
    <property type="evidence" value="ECO:0007669"/>
    <property type="project" value="TreeGrafter"/>
</dbReference>
<dbReference type="InterPro" id="IPR029787">
    <property type="entry name" value="Nucleotide_cyclase"/>
</dbReference>
<keyword evidence="3" id="KW-0812">Transmembrane</keyword>
<reference evidence="5 6" key="1">
    <citation type="submission" date="2016-10" db="EMBL/GenBank/DDBJ databases">
        <authorList>
            <person name="de Groot N.N."/>
        </authorList>
    </citation>
    <scope>NUCLEOTIDE SEQUENCE [LARGE SCALE GENOMIC DNA]</scope>
    <source>
        <strain evidence="5 6">ATCC 43154</strain>
    </source>
</reference>
<dbReference type="EC" id="2.7.7.65" evidence="1"/>
<proteinExistence type="predicted"/>
<dbReference type="GO" id="GO:1902201">
    <property type="term" value="P:negative regulation of bacterial-type flagellum-dependent cell motility"/>
    <property type="evidence" value="ECO:0007669"/>
    <property type="project" value="TreeGrafter"/>
</dbReference>
<dbReference type="PANTHER" id="PTHR45138">
    <property type="entry name" value="REGULATORY COMPONENTS OF SENSORY TRANSDUCTION SYSTEM"/>
    <property type="match status" value="1"/>
</dbReference>
<dbReference type="InterPro" id="IPR050469">
    <property type="entry name" value="Diguanylate_Cyclase"/>
</dbReference>
<feature type="transmembrane region" description="Helical" evidence="3">
    <location>
        <begin position="38"/>
        <end position="57"/>
    </location>
</feature>
<organism evidence="5 6">
    <name type="scientific">Rugamonas rubra</name>
    <dbReference type="NCBI Taxonomy" id="758825"/>
    <lineage>
        <taxon>Bacteria</taxon>
        <taxon>Pseudomonadati</taxon>
        <taxon>Pseudomonadota</taxon>
        <taxon>Betaproteobacteria</taxon>
        <taxon>Burkholderiales</taxon>
        <taxon>Oxalobacteraceae</taxon>
        <taxon>Telluria group</taxon>
        <taxon>Rugamonas</taxon>
    </lineage>
</organism>
<feature type="transmembrane region" description="Helical" evidence="3">
    <location>
        <begin position="154"/>
        <end position="177"/>
    </location>
</feature>
<feature type="transmembrane region" description="Helical" evidence="3">
    <location>
        <begin position="121"/>
        <end position="142"/>
    </location>
</feature>
<feature type="transmembrane region" description="Helical" evidence="3">
    <location>
        <begin position="6"/>
        <end position="26"/>
    </location>
</feature>
<evidence type="ECO:0000259" key="4">
    <source>
        <dbReference type="PROSITE" id="PS50887"/>
    </source>
</evidence>
<evidence type="ECO:0000256" key="3">
    <source>
        <dbReference type="SAM" id="Phobius"/>
    </source>
</evidence>
<feature type="transmembrane region" description="Helical" evidence="3">
    <location>
        <begin position="97"/>
        <end position="115"/>
    </location>
</feature>
<dbReference type="SMART" id="SM00267">
    <property type="entry name" value="GGDEF"/>
    <property type="match status" value="1"/>
</dbReference>
<dbReference type="EMBL" id="FOTW01000019">
    <property type="protein sequence ID" value="SFM40377.1"/>
    <property type="molecule type" value="Genomic_DNA"/>
</dbReference>
<sequence length="396" mass="43404">MTLLDPSTIILMSALMGGAMSVVLFAADRSFPAEIRGLGHWAVGLLLLIAAAVLFNLRGVLPPALALLSANSMLLWGLGLSMVGTERFYHRPPSWRAFHLVWGLGMSAIACWLLVWPDFQARVAVFSFLVFGFYARQVQLIWRYGERHFSTRFFGALMLFQTLAVLLRGCLALFGSATSVDLMRGGPFASFYLATANFMVLLLAVGFMTVATRRLQSILELRSTLDPLTCVLNRRGFADIYGKERAQLRRAARGMTLLSIDLDFFKQINDQYGHAMGDRVLVHVAATVGKTLRESDHMARFGGEEFVVLLPDTGVERAIGAAERIRVALRGPHPEGMPAYTVSIGVACQQSAAEDLDGLLMRADAALYRAKANGRDRIEVAEPASPPASMLHAIRA</sequence>
<evidence type="ECO:0000256" key="2">
    <source>
        <dbReference type="ARBA" id="ARBA00034247"/>
    </source>
</evidence>
<dbReference type="InterPro" id="IPR000160">
    <property type="entry name" value="GGDEF_dom"/>
</dbReference>
<name>A0A1I4QK12_9BURK</name>
<feature type="transmembrane region" description="Helical" evidence="3">
    <location>
        <begin position="63"/>
        <end position="85"/>
    </location>
</feature>
<dbReference type="GO" id="GO:0052621">
    <property type="term" value="F:diguanylate cyclase activity"/>
    <property type="evidence" value="ECO:0007669"/>
    <property type="project" value="UniProtKB-EC"/>
</dbReference>
<comment type="catalytic activity">
    <reaction evidence="2">
        <text>2 GTP = 3',3'-c-di-GMP + 2 diphosphate</text>
        <dbReference type="Rhea" id="RHEA:24898"/>
        <dbReference type="ChEBI" id="CHEBI:33019"/>
        <dbReference type="ChEBI" id="CHEBI:37565"/>
        <dbReference type="ChEBI" id="CHEBI:58805"/>
        <dbReference type="EC" id="2.7.7.65"/>
    </reaction>
</comment>